<dbReference type="GO" id="GO:0016020">
    <property type="term" value="C:membrane"/>
    <property type="evidence" value="ECO:0007669"/>
    <property type="project" value="UniProtKB-SubCell"/>
</dbReference>
<accession>A0A2V2MVV4</accession>
<dbReference type="InterPro" id="IPR001733">
    <property type="entry name" value="Peptidase_S26B"/>
</dbReference>
<dbReference type="OrthoDB" id="4822at2157"/>
<protein>
    <submittedName>
        <fullName evidence="6">S26 family signal peptidase</fullName>
    </submittedName>
</protein>
<proteinExistence type="predicted"/>
<evidence type="ECO:0000256" key="1">
    <source>
        <dbReference type="ARBA" id="ARBA00004370"/>
    </source>
</evidence>
<feature type="transmembrane region" description="Helical" evidence="5">
    <location>
        <begin position="201"/>
        <end position="222"/>
    </location>
</feature>
<dbReference type="GO" id="GO:0006465">
    <property type="term" value="P:signal peptide processing"/>
    <property type="evidence" value="ECO:0007669"/>
    <property type="project" value="InterPro"/>
</dbReference>
<organism evidence="6 7">
    <name type="scientific">Methanospirillum lacunae</name>
    <dbReference type="NCBI Taxonomy" id="668570"/>
    <lineage>
        <taxon>Archaea</taxon>
        <taxon>Methanobacteriati</taxon>
        <taxon>Methanobacteriota</taxon>
        <taxon>Stenosarchaea group</taxon>
        <taxon>Methanomicrobia</taxon>
        <taxon>Methanomicrobiales</taxon>
        <taxon>Methanospirillaceae</taxon>
        <taxon>Methanospirillum</taxon>
    </lineage>
</organism>
<dbReference type="GeneID" id="97547831"/>
<keyword evidence="3 5" id="KW-1133">Transmembrane helix</keyword>
<dbReference type="GO" id="GO:0004252">
    <property type="term" value="F:serine-type endopeptidase activity"/>
    <property type="evidence" value="ECO:0007669"/>
    <property type="project" value="InterPro"/>
</dbReference>
<evidence type="ECO:0000313" key="7">
    <source>
        <dbReference type="Proteomes" id="UP000245657"/>
    </source>
</evidence>
<reference evidence="6 7" key="1">
    <citation type="submission" date="2018-05" db="EMBL/GenBank/DDBJ databases">
        <title>Draft genome of Methanospirillum lacunae Ki8-1.</title>
        <authorList>
            <person name="Dueholm M.S."/>
            <person name="Nielsen P.H."/>
            <person name="Bakmann L.F."/>
            <person name="Otzen D.E."/>
        </authorList>
    </citation>
    <scope>NUCLEOTIDE SEQUENCE [LARGE SCALE GENOMIC DNA]</scope>
    <source>
        <strain evidence="6 7">Ki8-1</strain>
    </source>
</reference>
<dbReference type="PANTHER" id="PTHR10806">
    <property type="entry name" value="SIGNAL PEPTIDASE COMPLEX CATALYTIC SUBUNIT SEC11"/>
    <property type="match status" value="1"/>
</dbReference>
<name>A0A2V2MVV4_9EURY</name>
<dbReference type="InterPro" id="IPR019533">
    <property type="entry name" value="Peptidase_S26"/>
</dbReference>
<dbReference type="PANTHER" id="PTHR10806:SF6">
    <property type="entry name" value="SIGNAL PEPTIDASE COMPLEX CATALYTIC SUBUNIT SEC11"/>
    <property type="match status" value="1"/>
</dbReference>
<comment type="subcellular location">
    <subcellularLocation>
        <location evidence="1">Membrane</location>
    </subcellularLocation>
</comment>
<sequence>MAAKSEKKPIKTLISDFWKSDEQIPSAVREIASVLVTVGIIVAILFLGCGTWPAIVTIESESMVPHMNVGDLVLVVAADRLGPLQSMAEGNESGYQKYSLPGDVIIYHPNGNTELHPIIHRALYWVEAGPTNITYREMNKATGQIETKQYIAPHAGYITKGDNNPVIDQTGFGDNYRGTGSPIQPVKKEWIVGKAVYSVPYVGYLPLNIGPVIVIVIALMILQELYTRRKTSGPQNKTQTKKK</sequence>
<dbReference type="EMBL" id="QGMY01000007">
    <property type="protein sequence ID" value="PWR72284.1"/>
    <property type="molecule type" value="Genomic_DNA"/>
</dbReference>
<dbReference type="InterPro" id="IPR036286">
    <property type="entry name" value="LexA/Signal_pep-like_sf"/>
</dbReference>
<dbReference type="Proteomes" id="UP000245657">
    <property type="component" value="Unassembled WGS sequence"/>
</dbReference>
<keyword evidence="2 5" id="KW-0812">Transmembrane</keyword>
<evidence type="ECO:0000313" key="6">
    <source>
        <dbReference type="EMBL" id="PWR72284.1"/>
    </source>
</evidence>
<keyword evidence="7" id="KW-1185">Reference proteome</keyword>
<dbReference type="SUPFAM" id="SSF51306">
    <property type="entry name" value="LexA/Signal peptidase"/>
    <property type="match status" value="1"/>
</dbReference>
<dbReference type="AlphaFoldDB" id="A0A2V2MVV4"/>
<comment type="caution">
    <text evidence="6">The sequence shown here is derived from an EMBL/GenBank/DDBJ whole genome shotgun (WGS) entry which is preliminary data.</text>
</comment>
<evidence type="ECO:0000256" key="3">
    <source>
        <dbReference type="ARBA" id="ARBA00022989"/>
    </source>
</evidence>
<dbReference type="RefSeq" id="WP_109968773.1">
    <property type="nucleotide sequence ID" value="NZ_CP176093.1"/>
</dbReference>
<keyword evidence="4 5" id="KW-0472">Membrane</keyword>
<evidence type="ECO:0000256" key="4">
    <source>
        <dbReference type="ARBA" id="ARBA00023136"/>
    </source>
</evidence>
<feature type="transmembrane region" description="Helical" evidence="5">
    <location>
        <begin position="31"/>
        <end position="55"/>
    </location>
</feature>
<evidence type="ECO:0000256" key="5">
    <source>
        <dbReference type="SAM" id="Phobius"/>
    </source>
</evidence>
<evidence type="ECO:0000256" key="2">
    <source>
        <dbReference type="ARBA" id="ARBA00022692"/>
    </source>
</evidence>
<dbReference type="CDD" id="cd06530">
    <property type="entry name" value="S26_SPase_I"/>
    <property type="match status" value="1"/>
</dbReference>
<gene>
    <name evidence="6" type="ORF">DK846_09930</name>
</gene>